<name>A0A5F8G6G8_MONDO</name>
<proteinExistence type="predicted"/>
<evidence type="ECO:0000259" key="5">
    <source>
        <dbReference type="Pfam" id="PF23227"/>
    </source>
</evidence>
<evidence type="ECO:0000259" key="3">
    <source>
        <dbReference type="Pfam" id="PF21047"/>
    </source>
</evidence>
<reference evidence="6" key="3">
    <citation type="submission" date="2025-09" db="UniProtKB">
        <authorList>
            <consortium name="Ensembl"/>
        </authorList>
    </citation>
    <scope>IDENTIFICATION</scope>
</reference>
<dbReference type="InterPro" id="IPR055408">
    <property type="entry name" value="HEAT_MROH2B-like"/>
</dbReference>
<dbReference type="PANTHER" id="PTHR23120">
    <property type="entry name" value="MAESTRO-RELATED HEAT DOMAIN-CONTAINING"/>
    <property type="match status" value="1"/>
</dbReference>
<dbReference type="Gene3D" id="1.25.10.10">
    <property type="entry name" value="Leucine-rich Repeat Variant"/>
    <property type="match status" value="1"/>
</dbReference>
<dbReference type="Proteomes" id="UP000002280">
    <property type="component" value="Chromosome 3"/>
</dbReference>
<dbReference type="GeneTree" id="ENSGT00940000163743"/>
<dbReference type="Bgee" id="ENSMODG00000000048">
    <property type="expression patterns" value="Expressed in testis and 2 other cell types or tissues"/>
</dbReference>
<evidence type="ECO:0000256" key="2">
    <source>
        <dbReference type="SAM" id="MobiDB-lite"/>
    </source>
</evidence>
<feature type="domain" description="Maestro-like HEAT-repeats" evidence="3">
    <location>
        <begin position="377"/>
        <end position="599"/>
    </location>
</feature>
<feature type="region of interest" description="Disordered" evidence="2">
    <location>
        <begin position="34"/>
        <end position="54"/>
    </location>
</feature>
<dbReference type="Pfam" id="PF23227">
    <property type="entry name" value="HEAT_MROH2B_C"/>
    <property type="match status" value="1"/>
</dbReference>
<dbReference type="InterPro" id="IPR016024">
    <property type="entry name" value="ARM-type_fold"/>
</dbReference>
<protein>
    <submittedName>
        <fullName evidence="6">Maestro heat-like repeat family member 5</fullName>
    </submittedName>
</protein>
<feature type="domain" description="Maestro/Maestro-like HEAT-repeats" evidence="5">
    <location>
        <begin position="792"/>
        <end position="1054"/>
    </location>
</feature>
<dbReference type="InterPro" id="IPR045206">
    <property type="entry name" value="Maestro_heat-like_prot"/>
</dbReference>
<reference evidence="6 7" key="1">
    <citation type="journal article" date="2007" name="Nature">
        <title>Genome of the marsupial Monodelphis domestica reveals innovation in non-coding sequences.</title>
        <authorList>
            <person name="Mikkelsen T.S."/>
            <person name="Wakefield M.J."/>
            <person name="Aken B."/>
            <person name="Amemiya C.T."/>
            <person name="Chang J.L."/>
            <person name="Duke S."/>
            <person name="Garber M."/>
            <person name="Gentles A.J."/>
            <person name="Goodstadt L."/>
            <person name="Heger A."/>
            <person name="Jurka J."/>
            <person name="Kamal M."/>
            <person name="Mauceli E."/>
            <person name="Searle S.M."/>
            <person name="Sharpe T."/>
            <person name="Baker M.L."/>
            <person name="Batzer M.A."/>
            <person name="Benos P.V."/>
            <person name="Belov K."/>
            <person name="Clamp M."/>
            <person name="Cook A."/>
            <person name="Cuff J."/>
            <person name="Das R."/>
            <person name="Davidow L."/>
            <person name="Deakin J.E."/>
            <person name="Fazzari M.J."/>
            <person name="Glass J.L."/>
            <person name="Grabherr M."/>
            <person name="Greally J.M."/>
            <person name="Gu W."/>
            <person name="Hore T.A."/>
            <person name="Huttley G.A."/>
            <person name="Kleber M."/>
            <person name="Jirtle R.L."/>
            <person name="Koina E."/>
            <person name="Lee J.T."/>
            <person name="Mahony S."/>
            <person name="Marra M.A."/>
            <person name="Miller R.D."/>
            <person name="Nicholls R.D."/>
            <person name="Oda M."/>
            <person name="Papenfuss A.T."/>
            <person name="Parra Z.E."/>
            <person name="Pollock D.D."/>
            <person name="Ray D.A."/>
            <person name="Schein J.E."/>
            <person name="Speed T.P."/>
            <person name="Thompson K."/>
            <person name="VandeBerg J.L."/>
            <person name="Wade C.M."/>
            <person name="Walker J.A."/>
            <person name="Waters P.D."/>
            <person name="Webber C."/>
            <person name="Weidman J.R."/>
            <person name="Xie X."/>
            <person name="Zody M.C."/>
            <person name="Baldwin J."/>
            <person name="Abdouelleil A."/>
            <person name="Abdulkadir J."/>
            <person name="Abebe A."/>
            <person name="Abera B."/>
            <person name="Abreu J."/>
            <person name="Acer S.C."/>
            <person name="Aftuck L."/>
            <person name="Alexander A."/>
            <person name="An P."/>
            <person name="Anderson E."/>
            <person name="Anderson S."/>
            <person name="Arachi H."/>
            <person name="Azer M."/>
            <person name="Bachantsang P."/>
            <person name="Barry A."/>
            <person name="Bayul T."/>
            <person name="Berlin A."/>
            <person name="Bessette D."/>
            <person name="Bloom T."/>
            <person name="Bloom T."/>
            <person name="Boguslavskiy L."/>
            <person name="Bonnet C."/>
            <person name="Boukhgalter B."/>
            <person name="Bourzgui I."/>
            <person name="Brown A."/>
            <person name="Cahill P."/>
            <person name="Channer S."/>
            <person name="Cheshatsang Y."/>
            <person name="Chuda L."/>
            <person name="Citroen M."/>
            <person name="Collymore A."/>
            <person name="Cooke P."/>
            <person name="Costello M."/>
            <person name="D'Aco K."/>
            <person name="Daza R."/>
            <person name="De Haan G."/>
            <person name="DeGray S."/>
            <person name="DeMaso C."/>
            <person name="Dhargay N."/>
            <person name="Dooley K."/>
            <person name="Dooley E."/>
            <person name="Doricent M."/>
            <person name="Dorje P."/>
            <person name="Dorjee K."/>
            <person name="Dupes A."/>
            <person name="Elong R."/>
            <person name="Falk J."/>
            <person name="Farina A."/>
            <person name="Faro S."/>
            <person name="Ferguson D."/>
            <person name="Fisher S."/>
            <person name="Foley C.D."/>
            <person name="Franke A."/>
            <person name="Friedrich D."/>
            <person name="Gadbois L."/>
            <person name="Gearin G."/>
            <person name="Gearin C.R."/>
            <person name="Giannoukos G."/>
            <person name="Goode T."/>
            <person name="Graham J."/>
            <person name="Grandbois E."/>
            <person name="Grewal S."/>
            <person name="Gyaltsen K."/>
            <person name="Hafez N."/>
            <person name="Hagos B."/>
            <person name="Hall J."/>
            <person name="Henson C."/>
            <person name="Hollinger A."/>
            <person name="Honan T."/>
            <person name="Huard M.D."/>
            <person name="Hughes L."/>
            <person name="Hurhula B."/>
            <person name="Husby M.E."/>
            <person name="Kamat A."/>
            <person name="Kanga B."/>
            <person name="Kashin S."/>
            <person name="Khazanovich D."/>
            <person name="Kisner P."/>
            <person name="Lance K."/>
            <person name="Lara M."/>
            <person name="Lee W."/>
            <person name="Lennon N."/>
            <person name="Letendre F."/>
            <person name="LeVine R."/>
            <person name="Lipovsky A."/>
            <person name="Liu X."/>
            <person name="Liu J."/>
            <person name="Liu S."/>
            <person name="Lokyitsang T."/>
            <person name="Lokyitsang Y."/>
            <person name="Lubonja R."/>
            <person name="Lui A."/>
            <person name="MacDonald P."/>
            <person name="Magnisalis V."/>
            <person name="Maru K."/>
            <person name="Matthews C."/>
            <person name="McCusker W."/>
            <person name="McDonough S."/>
            <person name="Mehta T."/>
            <person name="Meldrim J."/>
            <person name="Meneus L."/>
            <person name="Mihai O."/>
            <person name="Mihalev A."/>
            <person name="Mihova T."/>
            <person name="Mittelman R."/>
            <person name="Mlenga V."/>
            <person name="Montmayeur A."/>
            <person name="Mulrain L."/>
            <person name="Navidi A."/>
            <person name="Naylor J."/>
            <person name="Negash T."/>
            <person name="Nguyen T."/>
            <person name="Nguyen N."/>
            <person name="Nicol R."/>
            <person name="Norbu C."/>
            <person name="Norbu N."/>
            <person name="Novod N."/>
            <person name="O'Neill B."/>
            <person name="Osman S."/>
            <person name="Markiewicz E."/>
            <person name="Oyono O.L."/>
            <person name="Patti C."/>
            <person name="Phunkhang P."/>
            <person name="Pierre F."/>
            <person name="Priest M."/>
            <person name="Raghuraman S."/>
            <person name="Rege F."/>
            <person name="Reyes R."/>
            <person name="Rise C."/>
            <person name="Rogov P."/>
            <person name="Ross K."/>
            <person name="Ryan E."/>
            <person name="Settipalli S."/>
            <person name="Shea T."/>
            <person name="Sherpa N."/>
            <person name="Shi L."/>
            <person name="Shih D."/>
            <person name="Sparrow T."/>
            <person name="Spaulding J."/>
            <person name="Stalker J."/>
            <person name="Stange-Thomann N."/>
            <person name="Stavropoulos S."/>
            <person name="Stone C."/>
            <person name="Strader C."/>
            <person name="Tesfaye S."/>
            <person name="Thomson T."/>
            <person name="Thoulutsang Y."/>
            <person name="Thoulutsang D."/>
            <person name="Topham K."/>
            <person name="Topping I."/>
            <person name="Tsamla T."/>
            <person name="Vassiliev H."/>
            <person name="Vo A."/>
            <person name="Wangchuk T."/>
            <person name="Wangdi T."/>
            <person name="Weiand M."/>
            <person name="Wilkinson J."/>
            <person name="Wilson A."/>
            <person name="Yadav S."/>
            <person name="Young G."/>
            <person name="Yu Q."/>
            <person name="Zembek L."/>
            <person name="Zhong D."/>
            <person name="Zimmer A."/>
            <person name="Zwirko Z."/>
            <person name="Jaffe D.B."/>
            <person name="Alvarez P."/>
            <person name="Brockman W."/>
            <person name="Butler J."/>
            <person name="Chin C."/>
            <person name="Gnerre S."/>
            <person name="MacCallum I."/>
            <person name="Graves J.A."/>
            <person name="Ponting C.P."/>
            <person name="Breen M."/>
            <person name="Samollow P.B."/>
            <person name="Lander E.S."/>
            <person name="Lindblad-Toh K."/>
        </authorList>
    </citation>
    <scope>NUCLEOTIDE SEQUENCE [LARGE SCALE GENOMIC DNA]</scope>
</reference>
<feature type="domain" description="MROH2B-like HEAT-repeats" evidence="4">
    <location>
        <begin position="173"/>
        <end position="352"/>
    </location>
</feature>
<dbReference type="InterPro" id="IPR048465">
    <property type="entry name" value="Maestro-like_HEAT"/>
</dbReference>
<dbReference type="Ensembl" id="ENSMODT00000073155.1">
    <property type="protein sequence ID" value="ENSMODP00000043006.1"/>
    <property type="gene ID" value="ENSMODG00000000048.4"/>
</dbReference>
<dbReference type="InterPro" id="IPR011989">
    <property type="entry name" value="ARM-like"/>
</dbReference>
<sequence length="1065" mass="124315">MLATASEVPQPPHPRWRFHCWRFHHRRFHRLSPSLEPEQVKQEEAETEDNDLDSKASSENLLFVQSSKEPQLVSKIQSMSYSKRTFLLDSIRHYLKKYLEVEPELLSIGIFNTYLQDLISIMTDSTNCLDRKFLFYFYGLILRESSENIDLKKHLLGLLDLSHQLASHRESIHDVPWEWANSTALLCYGQMVVHAKNIILPWVDNITSRMVYYFNCSKYDSILKNSFLSATIMISTVLSKDPGAQNHTFKQIPDLIDCILISIQNESQEFLATYFQQKSLQVISKLCSLLQPGIPTMVKTKILSTCFESLFMLPAPEMLANNLVVQEDLPDVQILHTKTMHALDLLLQHFLFEHQTMEELQFILQHFEPWLMASKPHERLRAEQTALRLLQYSQENLSLNSESSLAMMGHQIALFSLLWRDKSEENRLCAQECISILIQLLTYKKPEEDHTCIHTLKQLKYLNIKISKKEVRDCSFLVKVFRKNLSVKQNTQLILTLMNGLKDHNQVRVQLALEMFSLFLHTPGLKMEQVAEVFKGMHKVLPSIKFPNVRLSLLKAIPELGRKHTQAVVEVLLSIAQPMDRQIMEMWKVMGMDRNLRKRLMTLLFLKMKTHPSGEAYGNVKDKTEMMSIEALNTMYELLYLQEFRLVIHWAFSSILLGLLTQLHYFFEMNMVDMEYVDDSLNLEYLSPFRTCLEALKGLFWTTNNWEVFAYMKLQQGWLLFERINTFQQGVTLLSRAITHYKCKTKNILNYAMKSMKKSPYERDHLVSILIITELLNSKEVPWYMFRSTIRNFLTSFLGSSNEVVRIMSLQGLGSVLLQPEKGNLLRKQLSGLIVELLHREEDTILILMNIIGEILHLLTLQGAGINSLRVAEQLFDLFDDENERIRGEAIFLYGDVIHSGGKKFEHKLKLHAFQCLVPLLFHLADSCPEVVGKTKFTFMRLAILFNWGFRKELFSTLAWREGKGAENDIFLYMVESNFGEYHLFLLQAFMYVKSPQKNLQRAAMKFIGGMLHEYFSDLCFYLNKSDMKLLTKNFEDLRRDQDPSIRKFYLNYSKDIYELSQYVS</sequence>
<evidence type="ECO:0000313" key="6">
    <source>
        <dbReference type="Ensembl" id="ENSMODP00000043006.1"/>
    </source>
</evidence>
<accession>A0A5F8G6G8</accession>
<dbReference type="Pfam" id="PF23210">
    <property type="entry name" value="HEAT_Maestro_2"/>
    <property type="match status" value="1"/>
</dbReference>
<evidence type="ECO:0000256" key="1">
    <source>
        <dbReference type="ARBA" id="ARBA00022737"/>
    </source>
</evidence>
<organism evidence="6 7">
    <name type="scientific">Monodelphis domestica</name>
    <name type="common">Gray short-tailed opossum</name>
    <dbReference type="NCBI Taxonomy" id="13616"/>
    <lineage>
        <taxon>Eukaryota</taxon>
        <taxon>Metazoa</taxon>
        <taxon>Chordata</taxon>
        <taxon>Craniata</taxon>
        <taxon>Vertebrata</taxon>
        <taxon>Euteleostomi</taxon>
        <taxon>Mammalia</taxon>
        <taxon>Metatheria</taxon>
        <taxon>Didelphimorphia</taxon>
        <taxon>Didelphidae</taxon>
        <taxon>Monodelphis</taxon>
    </lineage>
</organism>
<dbReference type="Pfam" id="PF21047">
    <property type="entry name" value="HEAT_Maestro"/>
    <property type="match status" value="1"/>
</dbReference>
<keyword evidence="1" id="KW-0677">Repeat</keyword>
<dbReference type="AlphaFoldDB" id="A0A5F8G6G8"/>
<evidence type="ECO:0000313" key="7">
    <source>
        <dbReference type="Proteomes" id="UP000002280"/>
    </source>
</evidence>
<evidence type="ECO:0000259" key="4">
    <source>
        <dbReference type="Pfam" id="PF23210"/>
    </source>
</evidence>
<dbReference type="InterPro" id="IPR055406">
    <property type="entry name" value="HEAT_Maestro"/>
</dbReference>
<dbReference type="PANTHER" id="PTHR23120:SF3">
    <property type="entry name" value="MAESTRO HEAT-LIKE REPEAT FAMILY MEMBER 4"/>
    <property type="match status" value="1"/>
</dbReference>
<dbReference type="SUPFAM" id="SSF48371">
    <property type="entry name" value="ARM repeat"/>
    <property type="match status" value="2"/>
</dbReference>
<reference evidence="6" key="2">
    <citation type="submission" date="2025-08" db="UniProtKB">
        <authorList>
            <consortium name="Ensembl"/>
        </authorList>
    </citation>
    <scope>IDENTIFICATION</scope>
</reference>
<keyword evidence="7" id="KW-1185">Reference proteome</keyword>